<proteinExistence type="predicted"/>
<organism evidence="1">
    <name type="scientific">Ophidiomyces ophidiicola</name>
    <dbReference type="NCBI Taxonomy" id="1387563"/>
    <lineage>
        <taxon>Eukaryota</taxon>
        <taxon>Fungi</taxon>
        <taxon>Dikarya</taxon>
        <taxon>Ascomycota</taxon>
        <taxon>Pezizomycotina</taxon>
        <taxon>Eurotiomycetes</taxon>
        <taxon>Eurotiomycetidae</taxon>
        <taxon>Onygenales</taxon>
        <taxon>Onygenaceae</taxon>
        <taxon>Ophidiomyces</taxon>
    </lineage>
</organism>
<sequence length="244" mass="26307">MAKSLVIAALLAMAASSMAAPRVKSSDGGKIVGGVPAKLGEFPSMLALGWNTSSPCGAVLPDPSLQFAWVRAGSLTKDEGGIQVRIASKVEHPDYIWYSNDNDITLLHLDKPIHESPTVRYAKLPKKDSEPAPHSLAKTAGWGADKTNATVRPLLHVTIPIVRRRDCQNSYIRAPRPRTITRDMVCAGAPERDACNGDSGGPLYDLKTNELIGIVSWGEGCGSPTYPGVFTRVSKYVDWIRQNS</sequence>
<accession>A0ACB8V444</accession>
<dbReference type="EMBL" id="JALBCA010000006">
    <property type="protein sequence ID" value="KAI2392502.1"/>
    <property type="molecule type" value="Genomic_DNA"/>
</dbReference>
<reference evidence="1" key="1">
    <citation type="journal article" date="2022" name="bioRxiv">
        <title>Population genetic analysis of Ophidiomyces ophidiicola, the causative agent of snake fungal disease, indicates recent introductions to the USA.</title>
        <authorList>
            <person name="Ladner J.T."/>
            <person name="Palmer J.M."/>
            <person name="Ettinger C.L."/>
            <person name="Stajich J.E."/>
            <person name="Farrell T.M."/>
            <person name="Glorioso B.M."/>
            <person name="Lawson B."/>
            <person name="Price S.J."/>
            <person name="Stengle A.G."/>
            <person name="Grear D.A."/>
            <person name="Lorch J.M."/>
        </authorList>
    </citation>
    <scope>NUCLEOTIDE SEQUENCE</scope>
    <source>
        <strain evidence="1">NWHC 24266-5</strain>
    </source>
</reference>
<gene>
    <name evidence="1" type="ORF">LOY88_000563</name>
</gene>
<protein>
    <submittedName>
        <fullName evidence="1">Uncharacterized protein</fullName>
    </submittedName>
</protein>
<comment type="caution">
    <text evidence="1">The sequence shown here is derived from an EMBL/GenBank/DDBJ whole genome shotgun (WGS) entry which is preliminary data.</text>
</comment>
<name>A0ACB8V444_9EURO</name>
<evidence type="ECO:0000313" key="1">
    <source>
        <dbReference type="EMBL" id="KAI2392502.1"/>
    </source>
</evidence>